<gene>
    <name evidence="2" type="ORF">CNE99_03675</name>
</gene>
<feature type="domain" description="BIG2" evidence="1">
    <location>
        <begin position="70"/>
        <end position="110"/>
    </location>
</feature>
<dbReference type="Gene3D" id="2.60.40.1080">
    <property type="match status" value="1"/>
</dbReference>
<comment type="caution">
    <text evidence="2">The sequence shown here is derived from an EMBL/GenBank/DDBJ whole genome shotgun (WGS) entry which is preliminary data.</text>
</comment>
<organism evidence="2 3">
    <name type="scientific">OM182 bacterium MED-G24</name>
    <dbReference type="NCBI Taxonomy" id="1986255"/>
    <lineage>
        <taxon>Bacteria</taxon>
        <taxon>Pseudomonadati</taxon>
        <taxon>Pseudomonadota</taxon>
        <taxon>Gammaproteobacteria</taxon>
        <taxon>OMG group</taxon>
        <taxon>OM182 clade</taxon>
    </lineage>
</organism>
<reference evidence="2 3" key="1">
    <citation type="submission" date="2017-08" db="EMBL/GenBank/DDBJ databases">
        <title>Fine stratification of microbial communities through a metagenomic profile of the photic zone.</title>
        <authorList>
            <person name="Haro-Moreno J.M."/>
            <person name="Lopez-Perez M."/>
            <person name="De La Torre J."/>
            <person name="Picazo A."/>
            <person name="Camacho A."/>
            <person name="Rodriguez-Valera F."/>
        </authorList>
    </citation>
    <scope>NUCLEOTIDE SEQUENCE [LARGE SCALE GENOMIC DNA]</scope>
    <source>
        <strain evidence="2">MED-G24</strain>
    </source>
</reference>
<evidence type="ECO:0000313" key="2">
    <source>
        <dbReference type="EMBL" id="PDH40410.1"/>
    </source>
</evidence>
<dbReference type="AlphaFoldDB" id="A0A2A5WV24"/>
<accession>A0A2A5WV24</accession>
<evidence type="ECO:0000313" key="3">
    <source>
        <dbReference type="Proteomes" id="UP000219327"/>
    </source>
</evidence>
<dbReference type="Pfam" id="PF02368">
    <property type="entry name" value="Big_2"/>
    <property type="match status" value="1"/>
</dbReference>
<dbReference type="SUPFAM" id="SSF49373">
    <property type="entry name" value="Invasin/intimin cell-adhesion fragments"/>
    <property type="match status" value="1"/>
</dbReference>
<proteinExistence type="predicted"/>
<dbReference type="InterPro" id="IPR003343">
    <property type="entry name" value="Big_2"/>
</dbReference>
<evidence type="ECO:0000259" key="1">
    <source>
        <dbReference type="Pfam" id="PF02368"/>
    </source>
</evidence>
<dbReference type="EMBL" id="NTKD01000012">
    <property type="protein sequence ID" value="PDH40410.1"/>
    <property type="molecule type" value="Genomic_DNA"/>
</dbReference>
<name>A0A2A5WV24_9GAMM</name>
<sequence>MDADGVVTTVSAGEAVISAVKAGDDAFLESNIATYDIVAEMREQPLLAFESGLVQFIFGEKVPANALTGGAGKGAVTYKIDNGSIDTISADGVVTAVAPGFTFVSAVKAADGTFGPSNTANYELLISEESAECVFDQSAWDDCELSQ</sequence>
<dbReference type="Proteomes" id="UP000219327">
    <property type="component" value="Unassembled WGS sequence"/>
</dbReference>
<dbReference type="InterPro" id="IPR008964">
    <property type="entry name" value="Invasin/intimin_cell_adhesion"/>
</dbReference>
<protein>
    <recommendedName>
        <fullName evidence="1">BIG2 domain-containing protein</fullName>
    </recommendedName>
</protein>